<dbReference type="InterPro" id="IPR031737">
    <property type="entry name" value="CNDH2_C"/>
</dbReference>
<evidence type="ECO:0000256" key="6">
    <source>
        <dbReference type="ARBA" id="ARBA00030479"/>
    </source>
</evidence>
<organism evidence="11 12">
    <name type="scientific">Gossypium anomalum</name>
    <dbReference type="NCBI Taxonomy" id="47600"/>
    <lineage>
        <taxon>Eukaryota</taxon>
        <taxon>Viridiplantae</taxon>
        <taxon>Streptophyta</taxon>
        <taxon>Embryophyta</taxon>
        <taxon>Tracheophyta</taxon>
        <taxon>Spermatophyta</taxon>
        <taxon>Magnoliopsida</taxon>
        <taxon>eudicotyledons</taxon>
        <taxon>Gunneridae</taxon>
        <taxon>Pentapetalae</taxon>
        <taxon>rosids</taxon>
        <taxon>malvids</taxon>
        <taxon>Malvales</taxon>
        <taxon>Malvaceae</taxon>
        <taxon>Malvoideae</taxon>
        <taxon>Gossypium</taxon>
    </lineage>
</organism>
<feature type="compositionally biased region" description="Polar residues" evidence="7">
    <location>
        <begin position="1"/>
        <end position="11"/>
    </location>
</feature>
<sequence>MKNMTGHQKQPQKGEAGGGEFGKFHGVQPERDLEANWEVDLAKKLEDYLLKICSGEITGSQDDEGHSSVNFAEAALLLQGSVQVYSRKVEYLYNLVLHALEFLSQKRQQDQPNGESVQAEESASRASPDEDHDKFWDLDDIPAEAKISLDSSTNKDTLVNHFVKPPANLVVLEGDCLDTSGDGSELESYLLATNDLYQDFILLDPYDAAAVDDYLNGDDAVKGEYGTNKGSSRRKSFQSPTWRSGGTAHKSSHRKNKDTNANQSPRVDCDFGVNDCNMGAVPSATDDFGNVDHGCDMDDRYSNPRDLDDSDDDDDDNDPWKPLNPHEPGNLKVRPFRKVKASRKNGVNSRKSIPITTLFPLARLHGTISPELTEMWERRQNAIEKQSESKSPPLYEKLRQSLTGQGTGVANIFANFEEDNEDNGYHDENADFGGPDFDEPENMPMDEDLPFKNEKHENGDAELGKNEMFDNGDPCSQASLEDLCRSHLVHQEVVTVLENRNAWSSFIFSYLWNYFFSAFIFGLSLSRTFRLDSSFSYLTAASESSDHQLLLDALLASIAENEKQTELAARVSSWKQKIEHNLEEQDSHPPFDIHEYGERILDKLSLEADKDVMPFGDLVKGQEKHDVARSFSALLQLVNNGDVGLERSGLLGESVCYTAENPFLVQLLKQDKKSVETQLGMPKKRGKSPSRKKPTKADRNISSPEKCQSINADSDYGSTKLSSQKNCKASVKLGKFSGVRCTPEGKRRRRSRLVEPVDLHSAL</sequence>
<proteinExistence type="inferred from homology"/>
<dbReference type="GO" id="GO:0000796">
    <property type="term" value="C:condensin complex"/>
    <property type="evidence" value="ECO:0007669"/>
    <property type="project" value="TreeGrafter"/>
</dbReference>
<feature type="region of interest" description="Disordered" evidence="7">
    <location>
        <begin position="299"/>
        <end position="332"/>
    </location>
</feature>
<dbReference type="Pfam" id="PF16858">
    <property type="entry name" value="CNDH2_C"/>
    <property type="match status" value="1"/>
</dbReference>
<evidence type="ECO:0000256" key="5">
    <source>
        <dbReference type="ARBA" id="ARBA00023242"/>
    </source>
</evidence>
<keyword evidence="12" id="KW-1185">Reference proteome</keyword>
<evidence type="ECO:0000259" key="8">
    <source>
        <dbReference type="Pfam" id="PF06278"/>
    </source>
</evidence>
<feature type="domain" description="Condensin-2 complex subunit H2 C-terminal" evidence="9">
    <location>
        <begin position="551"/>
        <end position="673"/>
    </location>
</feature>
<feature type="domain" description="Condensin II complex subunit H2 middle" evidence="10">
    <location>
        <begin position="164"/>
        <end position="314"/>
    </location>
</feature>
<keyword evidence="4" id="KW-0226">DNA condensation</keyword>
<dbReference type="OrthoDB" id="10038475at2759"/>
<keyword evidence="5" id="KW-0539">Nucleus</keyword>
<name>A0A8J5YZF1_9ROSI</name>
<evidence type="ECO:0000259" key="10">
    <source>
        <dbReference type="Pfam" id="PF16869"/>
    </source>
</evidence>
<accession>A0A8J5YZF1</accession>
<reference evidence="11 12" key="1">
    <citation type="journal article" date="2021" name="bioRxiv">
        <title>The Gossypium anomalum genome as a resource for cotton improvement and evolutionary analysis of hybrid incompatibility.</title>
        <authorList>
            <person name="Grover C.E."/>
            <person name="Yuan D."/>
            <person name="Arick M.A."/>
            <person name="Miller E.R."/>
            <person name="Hu G."/>
            <person name="Peterson D.G."/>
            <person name="Wendel J.F."/>
            <person name="Udall J.A."/>
        </authorList>
    </citation>
    <scope>NUCLEOTIDE SEQUENCE [LARGE SCALE GENOMIC DNA]</scope>
    <source>
        <strain evidence="11">JFW-Udall</strain>
        <tissue evidence="11">Leaf</tissue>
    </source>
</reference>
<feature type="compositionally biased region" description="Polar residues" evidence="7">
    <location>
        <begin position="110"/>
        <end position="125"/>
    </location>
</feature>
<evidence type="ECO:0000259" key="9">
    <source>
        <dbReference type="Pfam" id="PF16858"/>
    </source>
</evidence>
<feature type="compositionally biased region" description="Basic residues" evidence="7">
    <location>
        <begin position="682"/>
        <end position="694"/>
    </location>
</feature>
<dbReference type="GO" id="GO:0051306">
    <property type="term" value="P:mitotic sister chromatid separation"/>
    <property type="evidence" value="ECO:0007669"/>
    <property type="project" value="TreeGrafter"/>
</dbReference>
<evidence type="ECO:0000256" key="1">
    <source>
        <dbReference type="ARBA" id="ARBA00004123"/>
    </source>
</evidence>
<protein>
    <recommendedName>
        <fullName evidence="3">Condensin-2 complex subunit H2</fullName>
    </recommendedName>
    <alternativeName>
        <fullName evidence="6">Non-SMC condensin II complex subunit H2</fullName>
    </alternativeName>
</protein>
<feature type="compositionally biased region" description="Polar residues" evidence="7">
    <location>
        <begin position="700"/>
        <end position="725"/>
    </location>
</feature>
<dbReference type="AlphaFoldDB" id="A0A8J5YZF1"/>
<dbReference type="GO" id="GO:0005634">
    <property type="term" value="C:nucleus"/>
    <property type="evidence" value="ECO:0007669"/>
    <property type="project" value="UniProtKB-SubCell"/>
</dbReference>
<gene>
    <name evidence="11" type="ORF">CXB51_006203</name>
</gene>
<dbReference type="GO" id="GO:0003682">
    <property type="term" value="F:chromatin binding"/>
    <property type="evidence" value="ECO:0007669"/>
    <property type="project" value="TreeGrafter"/>
</dbReference>
<feature type="region of interest" description="Disordered" evidence="7">
    <location>
        <begin position="675"/>
        <end position="725"/>
    </location>
</feature>
<feature type="region of interest" description="Disordered" evidence="7">
    <location>
        <begin position="223"/>
        <end position="267"/>
    </location>
</feature>
<comment type="subcellular location">
    <subcellularLocation>
        <location evidence="1">Nucleus</location>
    </subcellularLocation>
</comment>
<dbReference type="InterPro" id="IPR031739">
    <property type="entry name" value="Ncaph2"/>
</dbReference>
<dbReference type="Pfam" id="PF16869">
    <property type="entry name" value="CNDH2_M"/>
    <property type="match status" value="1"/>
</dbReference>
<evidence type="ECO:0000256" key="4">
    <source>
        <dbReference type="ARBA" id="ARBA00023067"/>
    </source>
</evidence>
<dbReference type="EMBL" id="JAHUZN010000003">
    <property type="protein sequence ID" value="KAG8499593.1"/>
    <property type="molecule type" value="Genomic_DNA"/>
</dbReference>
<evidence type="ECO:0000256" key="7">
    <source>
        <dbReference type="SAM" id="MobiDB-lite"/>
    </source>
</evidence>
<comment type="caution">
    <text evidence="11">The sequence shown here is derived from an EMBL/GenBank/DDBJ whole genome shotgun (WGS) entry which is preliminary data.</text>
</comment>
<evidence type="ECO:0000313" key="12">
    <source>
        <dbReference type="Proteomes" id="UP000701853"/>
    </source>
</evidence>
<dbReference type="PANTHER" id="PTHR14324:SF3">
    <property type="entry name" value="CONDENSIN-2 COMPLEX SUBUNIT H2"/>
    <property type="match status" value="1"/>
</dbReference>
<evidence type="ECO:0000256" key="2">
    <source>
        <dbReference type="ARBA" id="ARBA00007844"/>
    </source>
</evidence>
<feature type="region of interest" description="Disordered" evidence="7">
    <location>
        <begin position="739"/>
        <end position="763"/>
    </location>
</feature>
<dbReference type="InterPro" id="IPR009378">
    <property type="entry name" value="H2_N"/>
</dbReference>
<feature type="domain" description="Condensin II complex subunit H2 N-terminal" evidence="8">
    <location>
        <begin position="24"/>
        <end position="142"/>
    </location>
</feature>
<feature type="compositionally biased region" description="Basic and acidic residues" evidence="7">
    <location>
        <begin position="752"/>
        <end position="763"/>
    </location>
</feature>
<feature type="region of interest" description="Disordered" evidence="7">
    <location>
        <begin position="1"/>
        <end position="25"/>
    </location>
</feature>
<dbReference type="Proteomes" id="UP000701853">
    <property type="component" value="Chromosome 3"/>
</dbReference>
<comment type="similarity">
    <text evidence="2">Belongs to the CND2 H2 (condensin-2 subunit 2) family.</text>
</comment>
<evidence type="ECO:0000256" key="3">
    <source>
        <dbReference type="ARBA" id="ARBA00016903"/>
    </source>
</evidence>
<dbReference type="PANTHER" id="PTHR14324">
    <property type="entry name" value="CONDENSIN-2 COMPLEX SUBUNIT H2"/>
    <property type="match status" value="1"/>
</dbReference>
<evidence type="ECO:0000313" key="11">
    <source>
        <dbReference type="EMBL" id="KAG8499593.1"/>
    </source>
</evidence>
<dbReference type="Pfam" id="PF06278">
    <property type="entry name" value="CNDH2_N"/>
    <property type="match status" value="1"/>
</dbReference>
<feature type="region of interest" description="Disordered" evidence="7">
    <location>
        <begin position="107"/>
        <end position="134"/>
    </location>
</feature>
<feature type="compositionally biased region" description="Acidic residues" evidence="7">
    <location>
        <begin position="308"/>
        <end position="317"/>
    </location>
</feature>
<dbReference type="InterPro" id="IPR031719">
    <property type="entry name" value="H2_M"/>
</dbReference>
<dbReference type="GO" id="GO:0010032">
    <property type="term" value="P:meiotic chromosome condensation"/>
    <property type="evidence" value="ECO:0007669"/>
    <property type="project" value="TreeGrafter"/>
</dbReference>